<keyword evidence="9" id="KW-0067">ATP-binding</keyword>
<dbReference type="InterPro" id="IPR015813">
    <property type="entry name" value="Pyrv/PenolPyrv_kinase-like_dom"/>
</dbReference>
<evidence type="ECO:0000259" key="15">
    <source>
        <dbReference type="Pfam" id="PF00224"/>
    </source>
</evidence>
<evidence type="ECO:0000256" key="6">
    <source>
        <dbReference type="ARBA" id="ARBA00022723"/>
    </source>
</evidence>
<dbReference type="InterPro" id="IPR001697">
    <property type="entry name" value="Pyr_Knase"/>
</dbReference>
<keyword evidence="12 17" id="KW-0670">Pyruvate</keyword>
<keyword evidence="10 14" id="KW-0460">Magnesium</keyword>
<evidence type="ECO:0000259" key="16">
    <source>
        <dbReference type="Pfam" id="PF02887"/>
    </source>
</evidence>
<keyword evidence="5 14" id="KW-0808">Transferase</keyword>
<dbReference type="Pfam" id="PF02887">
    <property type="entry name" value="PK_C"/>
    <property type="match status" value="1"/>
</dbReference>
<dbReference type="InterPro" id="IPR011037">
    <property type="entry name" value="Pyrv_Knase-like_insert_dom_sf"/>
</dbReference>
<sequence length="478" mass="52011">MKRARKVKIIATLGPSSFSISMIEKLFLAGADVFRLNMSHTDRETMVDLVKKIREIEKTVQRPIGILVDLQGPKLRIGCFAKGQEKLITGQIFTLDSQDVLGDAQRVFFPHQDVLEALKPGNRLLIDDGKLELRVEVCDGHCAQCRVVSGTHISDRKGVSLPDTLLPFHSITPKDQDDLQALLQQPVDWVALSFIQRPEDIMAVRCLTENKVSLMAKIEKPQALEHMEKIIDVCDGIMIARGDLGVEMPLEKVPALQMELIKACRLAGKPVVVATQMLESMVTSSVPTRAEVSDVATAVYAGTDAVMLSAESASGLYPEEAVLMMDKIARQIEQDHTYAAIVGAQHPKPQPTGTDAISLAARQIAETLELAAIVAYTASGTTGVRTSRERPNKPIIALSPIVETARRLAIVWGLHCVVTEDARDLEDMVDRAAAIAFQEGFCQKGERFLVTAGVPLGTPGATNLLRIASVSQDGTKAI</sequence>
<dbReference type="EMBL" id="JAIFRO010000004">
    <property type="protein sequence ID" value="MBX4335851.1"/>
    <property type="molecule type" value="Genomic_DNA"/>
</dbReference>
<accession>A0ABS7I4V0</accession>
<keyword evidence="11 14" id="KW-0324">Glycolysis</keyword>
<name>A0ABS7I4V0_9HYPH</name>
<evidence type="ECO:0000256" key="8">
    <source>
        <dbReference type="ARBA" id="ARBA00022777"/>
    </source>
</evidence>
<evidence type="ECO:0000256" key="7">
    <source>
        <dbReference type="ARBA" id="ARBA00022741"/>
    </source>
</evidence>
<feature type="domain" description="Pyruvate kinase barrel" evidence="15">
    <location>
        <begin position="5"/>
        <end position="322"/>
    </location>
</feature>
<dbReference type="Gene3D" id="3.20.20.60">
    <property type="entry name" value="Phosphoenolpyruvate-binding domains"/>
    <property type="match status" value="1"/>
</dbReference>
<protein>
    <recommendedName>
        <fullName evidence="4 13">Pyruvate kinase</fullName>
        <ecNumber evidence="4 13">2.7.1.40</ecNumber>
    </recommendedName>
</protein>
<dbReference type="GO" id="GO:0004743">
    <property type="term" value="F:pyruvate kinase activity"/>
    <property type="evidence" value="ECO:0007669"/>
    <property type="project" value="UniProtKB-EC"/>
</dbReference>
<comment type="caution">
    <text evidence="17">The sequence shown here is derived from an EMBL/GenBank/DDBJ whole genome shotgun (WGS) entry which is preliminary data.</text>
</comment>
<dbReference type="NCBIfam" id="NF004491">
    <property type="entry name" value="PRK05826.1"/>
    <property type="match status" value="1"/>
</dbReference>
<evidence type="ECO:0000256" key="13">
    <source>
        <dbReference type="NCBIfam" id="TIGR01064"/>
    </source>
</evidence>
<evidence type="ECO:0000256" key="5">
    <source>
        <dbReference type="ARBA" id="ARBA00022679"/>
    </source>
</evidence>
<dbReference type="InterPro" id="IPR040442">
    <property type="entry name" value="Pyrv_kinase-like_dom_sf"/>
</dbReference>
<keyword evidence="7" id="KW-0547">Nucleotide-binding</keyword>
<feature type="domain" description="Pyruvate kinase C-terminal" evidence="16">
    <location>
        <begin position="355"/>
        <end position="467"/>
    </location>
</feature>
<dbReference type="NCBIfam" id="TIGR01064">
    <property type="entry name" value="pyruv_kin"/>
    <property type="match status" value="1"/>
</dbReference>
<keyword evidence="8 14" id="KW-0418">Kinase</keyword>
<dbReference type="SUPFAM" id="SSF50800">
    <property type="entry name" value="PK beta-barrel domain-like"/>
    <property type="match status" value="1"/>
</dbReference>
<evidence type="ECO:0000256" key="12">
    <source>
        <dbReference type="ARBA" id="ARBA00023317"/>
    </source>
</evidence>
<dbReference type="RefSeq" id="WP_220717213.1">
    <property type="nucleotide sequence ID" value="NZ_JAIFRO010000004.1"/>
</dbReference>
<dbReference type="SUPFAM" id="SSF51621">
    <property type="entry name" value="Phosphoenolpyruvate/pyruvate domain"/>
    <property type="match status" value="1"/>
</dbReference>
<dbReference type="Pfam" id="PF00224">
    <property type="entry name" value="PK"/>
    <property type="match status" value="1"/>
</dbReference>
<evidence type="ECO:0000256" key="10">
    <source>
        <dbReference type="ARBA" id="ARBA00022842"/>
    </source>
</evidence>
<organism evidence="17 18">
    <name type="scientific">Bartonella raoultii</name>
    <dbReference type="NCBI Taxonomy" id="1457020"/>
    <lineage>
        <taxon>Bacteria</taxon>
        <taxon>Pseudomonadati</taxon>
        <taxon>Pseudomonadota</taxon>
        <taxon>Alphaproteobacteria</taxon>
        <taxon>Hyphomicrobiales</taxon>
        <taxon>Bartonellaceae</taxon>
        <taxon>Bartonella</taxon>
    </lineage>
</organism>
<evidence type="ECO:0000256" key="11">
    <source>
        <dbReference type="ARBA" id="ARBA00023152"/>
    </source>
</evidence>
<evidence type="ECO:0000256" key="1">
    <source>
        <dbReference type="ARBA" id="ARBA00001958"/>
    </source>
</evidence>
<gene>
    <name evidence="17" type="primary">pyk</name>
    <name evidence="17" type="ORF">K3248_04530</name>
</gene>
<keyword evidence="6" id="KW-0479">Metal-binding</keyword>
<comment type="similarity">
    <text evidence="3 14">Belongs to the pyruvate kinase family.</text>
</comment>
<dbReference type="Gene3D" id="3.40.1380.20">
    <property type="entry name" value="Pyruvate kinase, C-terminal domain"/>
    <property type="match status" value="1"/>
</dbReference>
<dbReference type="InterPro" id="IPR015806">
    <property type="entry name" value="Pyrv_Knase_insert_dom_sf"/>
</dbReference>
<dbReference type="InterPro" id="IPR015795">
    <property type="entry name" value="Pyrv_Knase_C"/>
</dbReference>
<dbReference type="NCBIfam" id="NF004886">
    <property type="entry name" value="PRK06247.1"/>
    <property type="match status" value="1"/>
</dbReference>
<evidence type="ECO:0000313" key="17">
    <source>
        <dbReference type="EMBL" id="MBX4335851.1"/>
    </source>
</evidence>
<evidence type="ECO:0000256" key="14">
    <source>
        <dbReference type="RuleBase" id="RU000504"/>
    </source>
</evidence>
<dbReference type="Proteomes" id="UP000746918">
    <property type="component" value="Unassembled WGS sequence"/>
</dbReference>
<dbReference type="Gene3D" id="2.40.33.10">
    <property type="entry name" value="PK beta-barrel domain-like"/>
    <property type="match status" value="1"/>
</dbReference>
<dbReference type="SUPFAM" id="SSF52935">
    <property type="entry name" value="PK C-terminal domain-like"/>
    <property type="match status" value="1"/>
</dbReference>
<reference evidence="17 18" key="1">
    <citation type="submission" date="2021-08" db="EMBL/GenBank/DDBJ databases">
        <title>Bartonella raoulti 094 sp. nov.</title>
        <authorList>
            <person name="Zgheib R."/>
            <person name="Hammoud A."/>
        </authorList>
    </citation>
    <scope>NUCLEOTIDE SEQUENCE [LARGE SCALE GENOMIC DNA]</scope>
    <source>
        <strain evidence="17 18">094</strain>
    </source>
</reference>
<dbReference type="PANTHER" id="PTHR11817">
    <property type="entry name" value="PYRUVATE KINASE"/>
    <property type="match status" value="1"/>
</dbReference>
<keyword evidence="18" id="KW-1185">Reference proteome</keyword>
<evidence type="ECO:0000256" key="2">
    <source>
        <dbReference type="ARBA" id="ARBA00004997"/>
    </source>
</evidence>
<dbReference type="NCBIfam" id="NF004978">
    <property type="entry name" value="PRK06354.1"/>
    <property type="match status" value="1"/>
</dbReference>
<dbReference type="InterPro" id="IPR018209">
    <property type="entry name" value="Pyrv_Knase_AS"/>
</dbReference>
<comment type="pathway">
    <text evidence="2 14">Carbohydrate degradation; glycolysis; pyruvate from D-glyceraldehyde 3-phosphate: step 5/5.</text>
</comment>
<dbReference type="EC" id="2.7.1.40" evidence="4 13"/>
<comment type="catalytic activity">
    <reaction evidence="14">
        <text>pyruvate + ATP = phosphoenolpyruvate + ADP + H(+)</text>
        <dbReference type="Rhea" id="RHEA:18157"/>
        <dbReference type="ChEBI" id="CHEBI:15361"/>
        <dbReference type="ChEBI" id="CHEBI:15378"/>
        <dbReference type="ChEBI" id="CHEBI:30616"/>
        <dbReference type="ChEBI" id="CHEBI:58702"/>
        <dbReference type="ChEBI" id="CHEBI:456216"/>
        <dbReference type="EC" id="2.7.1.40"/>
    </reaction>
</comment>
<dbReference type="PROSITE" id="PS00110">
    <property type="entry name" value="PYRUVATE_KINASE"/>
    <property type="match status" value="1"/>
</dbReference>
<evidence type="ECO:0000256" key="9">
    <source>
        <dbReference type="ARBA" id="ARBA00022840"/>
    </source>
</evidence>
<dbReference type="InterPro" id="IPR036918">
    <property type="entry name" value="Pyrv_Knase_C_sf"/>
</dbReference>
<proteinExistence type="inferred from homology"/>
<comment type="cofactor">
    <cofactor evidence="1">
        <name>K(+)</name>
        <dbReference type="ChEBI" id="CHEBI:29103"/>
    </cofactor>
</comment>
<evidence type="ECO:0000313" key="18">
    <source>
        <dbReference type="Proteomes" id="UP000746918"/>
    </source>
</evidence>
<dbReference type="PRINTS" id="PR01050">
    <property type="entry name" value="PYRUVTKNASE"/>
</dbReference>
<evidence type="ECO:0000256" key="3">
    <source>
        <dbReference type="ARBA" id="ARBA00008663"/>
    </source>
</evidence>
<dbReference type="InterPro" id="IPR015793">
    <property type="entry name" value="Pyrv_Knase_brl"/>
</dbReference>
<dbReference type="GO" id="GO:0016301">
    <property type="term" value="F:kinase activity"/>
    <property type="evidence" value="ECO:0007669"/>
    <property type="project" value="UniProtKB-KW"/>
</dbReference>
<evidence type="ECO:0000256" key="4">
    <source>
        <dbReference type="ARBA" id="ARBA00012142"/>
    </source>
</evidence>